<comment type="caution">
    <text evidence="2">The sequence shown here is derived from an EMBL/GenBank/DDBJ whole genome shotgun (WGS) entry which is preliminary data.</text>
</comment>
<dbReference type="GO" id="GO:0030427">
    <property type="term" value="C:site of polarized growth"/>
    <property type="evidence" value="ECO:0007669"/>
    <property type="project" value="TreeGrafter"/>
</dbReference>
<dbReference type="InterPro" id="IPR039867">
    <property type="entry name" value="Furry/Tao3/Mor2"/>
</dbReference>
<reference evidence="2 3" key="1">
    <citation type="journal article" date="2020" name="Nature">
        <title>Six reference-quality genomes reveal evolution of bat adaptations.</title>
        <authorList>
            <person name="Jebb D."/>
            <person name="Huang Z."/>
            <person name="Pippel M."/>
            <person name="Hughes G.M."/>
            <person name="Lavrichenko K."/>
            <person name="Devanna P."/>
            <person name="Winkler S."/>
            <person name="Jermiin L.S."/>
            <person name="Skirmuntt E.C."/>
            <person name="Katzourakis A."/>
            <person name="Burkitt-Gray L."/>
            <person name="Ray D.A."/>
            <person name="Sullivan K.A.M."/>
            <person name="Roscito J.G."/>
            <person name="Kirilenko B.M."/>
            <person name="Davalos L.M."/>
            <person name="Corthals A.P."/>
            <person name="Power M.L."/>
            <person name="Jones G."/>
            <person name="Ransome R.D."/>
            <person name="Dechmann D.K.N."/>
            <person name="Locatelli A.G."/>
            <person name="Puechmaille S.J."/>
            <person name="Fedrigo O."/>
            <person name="Jarvis E.D."/>
            <person name="Hiller M."/>
            <person name="Vernes S.C."/>
            <person name="Myers E.W."/>
            <person name="Teeling E.C."/>
        </authorList>
    </citation>
    <scope>NUCLEOTIDE SEQUENCE [LARGE SCALE GENOMIC DNA]</scope>
    <source>
        <strain evidence="2">MMyoMyo1</strain>
        <tissue evidence="2">Flight muscle</tissue>
    </source>
</reference>
<sequence length="157" mass="17952">MPHSYQCSDPDQRETSDNPEASPVGNGYIKPPVPPVSGTQREKGPPTMLPINVDPDSKPGEYVLKSLFVNFTTQAERKIRIIMAEPLEKPLTKSLQRGEDLQFDQVISSMSSLSEYCLPSILRTLFDWYKRQNDIEDESHEYRPRTSNKSKRYISFA</sequence>
<protein>
    <submittedName>
        <fullName evidence="2">FRY microtubule binding protein</fullName>
    </submittedName>
</protein>
<accession>A0A7J7Z2T1</accession>
<feature type="compositionally biased region" description="Basic residues" evidence="1">
    <location>
        <begin position="146"/>
        <end position="157"/>
    </location>
</feature>
<organism evidence="2 3">
    <name type="scientific">Myotis myotis</name>
    <name type="common">Greater mouse-eared bat</name>
    <name type="synonym">Vespertilio myotis</name>
    <dbReference type="NCBI Taxonomy" id="51298"/>
    <lineage>
        <taxon>Eukaryota</taxon>
        <taxon>Metazoa</taxon>
        <taxon>Chordata</taxon>
        <taxon>Craniata</taxon>
        <taxon>Vertebrata</taxon>
        <taxon>Euteleostomi</taxon>
        <taxon>Mammalia</taxon>
        <taxon>Eutheria</taxon>
        <taxon>Laurasiatheria</taxon>
        <taxon>Chiroptera</taxon>
        <taxon>Yangochiroptera</taxon>
        <taxon>Vespertilionidae</taxon>
        <taxon>Myotis</taxon>
    </lineage>
</organism>
<dbReference type="AlphaFoldDB" id="A0A7J7Z2T1"/>
<name>A0A7J7Z2T1_MYOMY</name>
<feature type="region of interest" description="Disordered" evidence="1">
    <location>
        <begin position="1"/>
        <end position="49"/>
    </location>
</feature>
<dbReference type="PANTHER" id="PTHR12295:SF29">
    <property type="entry name" value="PROTEIN FURRY HOMOLOG"/>
    <property type="match status" value="1"/>
</dbReference>
<evidence type="ECO:0000313" key="2">
    <source>
        <dbReference type="EMBL" id="KAF6368491.1"/>
    </source>
</evidence>
<dbReference type="GO" id="GO:0005938">
    <property type="term" value="C:cell cortex"/>
    <property type="evidence" value="ECO:0007669"/>
    <property type="project" value="TreeGrafter"/>
</dbReference>
<feature type="region of interest" description="Disordered" evidence="1">
    <location>
        <begin position="138"/>
        <end position="157"/>
    </location>
</feature>
<keyword evidence="3" id="KW-1185">Reference proteome</keyword>
<proteinExistence type="predicted"/>
<dbReference type="Proteomes" id="UP000527355">
    <property type="component" value="Unassembled WGS sequence"/>
</dbReference>
<dbReference type="PANTHER" id="PTHR12295">
    <property type="entry name" value="FURRY-RELATED"/>
    <property type="match status" value="1"/>
</dbReference>
<evidence type="ECO:0000256" key="1">
    <source>
        <dbReference type="SAM" id="MobiDB-lite"/>
    </source>
</evidence>
<dbReference type="EMBL" id="JABWUV010000003">
    <property type="protein sequence ID" value="KAF6368491.1"/>
    <property type="molecule type" value="Genomic_DNA"/>
</dbReference>
<gene>
    <name evidence="2" type="ORF">mMyoMyo1_005332</name>
</gene>
<dbReference type="GO" id="GO:0000902">
    <property type="term" value="P:cell morphogenesis"/>
    <property type="evidence" value="ECO:0007669"/>
    <property type="project" value="InterPro"/>
</dbReference>
<evidence type="ECO:0000313" key="3">
    <source>
        <dbReference type="Proteomes" id="UP000527355"/>
    </source>
</evidence>
<dbReference type="VEuPathDB" id="HostDB:GeneID_118651004"/>
<dbReference type="GO" id="GO:0031175">
    <property type="term" value="P:neuron projection development"/>
    <property type="evidence" value="ECO:0007669"/>
    <property type="project" value="TreeGrafter"/>
</dbReference>